<sequence length="88" mass="9710">MSVGHYHELCHKYRGKAVEIRTHDGKTHRGIIHHVVNDRVILHPLNRPSNLGGFSYGVYGPGYGYGGLGWGVALGSIATLALLPLFFW</sequence>
<organism evidence="2 3">
    <name type="scientific">Aquibacillus halophilus</name>
    <dbReference type="NCBI Taxonomy" id="930132"/>
    <lineage>
        <taxon>Bacteria</taxon>
        <taxon>Bacillati</taxon>
        <taxon>Bacillota</taxon>
        <taxon>Bacilli</taxon>
        <taxon>Bacillales</taxon>
        <taxon>Bacillaceae</taxon>
        <taxon>Aquibacillus</taxon>
    </lineage>
</organism>
<keyword evidence="1" id="KW-0812">Transmembrane</keyword>
<accession>A0A6A8DHX1</accession>
<dbReference type="EMBL" id="WJNG01000009">
    <property type="protein sequence ID" value="MRH43449.1"/>
    <property type="molecule type" value="Genomic_DNA"/>
</dbReference>
<keyword evidence="3" id="KW-1185">Reference proteome</keyword>
<name>A0A6A8DHX1_9BACI</name>
<evidence type="ECO:0000313" key="3">
    <source>
        <dbReference type="Proteomes" id="UP000799092"/>
    </source>
</evidence>
<reference evidence="2" key="1">
    <citation type="submission" date="2019-11" db="EMBL/GenBank/DDBJ databases">
        <authorList>
            <person name="Li J."/>
        </authorList>
    </citation>
    <scope>NUCLEOTIDE SEQUENCE</scope>
    <source>
        <strain evidence="2">B6B</strain>
    </source>
</reference>
<feature type="transmembrane region" description="Helical" evidence="1">
    <location>
        <begin position="68"/>
        <end position="87"/>
    </location>
</feature>
<dbReference type="RefSeq" id="WP_153737076.1">
    <property type="nucleotide sequence ID" value="NZ_WJNG01000009.1"/>
</dbReference>
<dbReference type="OrthoDB" id="2991597at2"/>
<comment type="caution">
    <text evidence="2">The sequence shown here is derived from an EMBL/GenBank/DDBJ whole genome shotgun (WGS) entry which is preliminary data.</text>
</comment>
<evidence type="ECO:0000313" key="2">
    <source>
        <dbReference type="EMBL" id="MRH43449.1"/>
    </source>
</evidence>
<evidence type="ECO:0000256" key="1">
    <source>
        <dbReference type="SAM" id="Phobius"/>
    </source>
</evidence>
<proteinExistence type="predicted"/>
<dbReference type="AlphaFoldDB" id="A0A6A8DHX1"/>
<gene>
    <name evidence="2" type="ORF">GH741_12250</name>
</gene>
<keyword evidence="1" id="KW-0472">Membrane</keyword>
<dbReference type="Proteomes" id="UP000799092">
    <property type="component" value="Unassembled WGS sequence"/>
</dbReference>
<protein>
    <submittedName>
        <fullName evidence="2">Uncharacterized protein</fullName>
    </submittedName>
</protein>
<keyword evidence="1" id="KW-1133">Transmembrane helix</keyword>